<dbReference type="SUPFAM" id="SSF102735">
    <property type="entry name" value="Trigger factor ribosome-binding domain"/>
    <property type="match status" value="1"/>
</dbReference>
<keyword evidence="17" id="KW-1185">Reference proteome</keyword>
<accession>A0A7L5AI34</accession>
<proteinExistence type="inferred from homology"/>
<dbReference type="InterPro" id="IPR036611">
    <property type="entry name" value="Trigger_fac_ribosome-bd_sf"/>
</dbReference>
<dbReference type="GO" id="GO:0051301">
    <property type="term" value="P:cell division"/>
    <property type="evidence" value="ECO:0007669"/>
    <property type="project" value="UniProtKB-KW"/>
</dbReference>
<dbReference type="OrthoDB" id="9767721at2"/>
<dbReference type="InterPro" id="IPR008881">
    <property type="entry name" value="Trigger_fac_ribosome-bd_bac"/>
</dbReference>
<evidence type="ECO:0000256" key="3">
    <source>
        <dbReference type="ARBA" id="ARBA00013194"/>
    </source>
</evidence>
<dbReference type="NCBIfam" id="TIGR00115">
    <property type="entry name" value="tig"/>
    <property type="match status" value="1"/>
</dbReference>
<dbReference type="InterPro" id="IPR037041">
    <property type="entry name" value="Trigger_fac_C_sf"/>
</dbReference>
<dbReference type="AlphaFoldDB" id="A0A7L5AI34"/>
<protein>
    <recommendedName>
        <fullName evidence="4 11">Trigger factor</fullName>
        <shortName evidence="11">TF</shortName>
        <ecNumber evidence="3 11">5.2.1.8</ecNumber>
    </recommendedName>
    <alternativeName>
        <fullName evidence="10 11">PPIase</fullName>
    </alternativeName>
</protein>
<evidence type="ECO:0000256" key="7">
    <source>
        <dbReference type="ARBA" id="ARBA00023186"/>
    </source>
</evidence>
<dbReference type="InterPro" id="IPR001179">
    <property type="entry name" value="PPIase_FKBP_dom"/>
</dbReference>
<keyword evidence="6 11" id="KW-0697">Rotamase</keyword>
<dbReference type="GO" id="GO:0015031">
    <property type="term" value="P:protein transport"/>
    <property type="evidence" value="ECO:0007669"/>
    <property type="project" value="UniProtKB-UniRule"/>
</dbReference>
<dbReference type="GO" id="GO:0044183">
    <property type="term" value="F:protein folding chaperone"/>
    <property type="evidence" value="ECO:0007669"/>
    <property type="project" value="TreeGrafter"/>
</dbReference>
<evidence type="ECO:0000256" key="14">
    <source>
        <dbReference type="SAM" id="MobiDB-lite"/>
    </source>
</evidence>
<dbReference type="GO" id="GO:0051083">
    <property type="term" value="P:'de novo' cotranslational protein folding"/>
    <property type="evidence" value="ECO:0007669"/>
    <property type="project" value="TreeGrafter"/>
</dbReference>
<dbReference type="EC" id="5.2.1.8" evidence="3 11"/>
<evidence type="ECO:0000259" key="15">
    <source>
        <dbReference type="PROSITE" id="PS50059"/>
    </source>
</evidence>
<comment type="subcellular location">
    <subcellularLocation>
        <location evidence="11">Cytoplasm</location>
    </subcellularLocation>
    <text evidence="11">About half TF is bound to the ribosome near the polypeptide exit tunnel while the other half is free in the cytoplasm.</text>
</comment>
<dbReference type="GO" id="GO:0005737">
    <property type="term" value="C:cytoplasm"/>
    <property type="evidence" value="ECO:0007669"/>
    <property type="project" value="UniProtKB-SubCell"/>
</dbReference>
<dbReference type="PIRSF" id="PIRSF003095">
    <property type="entry name" value="Trigger_factor"/>
    <property type="match status" value="1"/>
</dbReference>
<dbReference type="InterPro" id="IPR027304">
    <property type="entry name" value="Trigger_fact/SurA_dom_sf"/>
</dbReference>
<keyword evidence="11" id="KW-0963">Cytoplasm</keyword>
<feature type="region of interest" description="Disordered" evidence="14">
    <location>
        <begin position="426"/>
        <end position="455"/>
    </location>
</feature>
<dbReference type="HAMAP" id="MF_00303">
    <property type="entry name" value="Trigger_factor_Tig"/>
    <property type="match status" value="1"/>
</dbReference>
<comment type="domain">
    <text evidence="11">Consists of 3 domains; the N-terminus binds the ribosome, the middle domain has PPIase activity, while the C-terminus has intrinsic chaperone activity on its own.</text>
</comment>
<dbReference type="KEGG" id="mant:BHD05_08830"/>
<keyword evidence="5 11" id="KW-0132">Cell division</keyword>
<dbReference type="PANTHER" id="PTHR30560:SF3">
    <property type="entry name" value="TRIGGER FACTOR-LIKE PROTEIN TIG, CHLOROPLASTIC"/>
    <property type="match status" value="1"/>
</dbReference>
<keyword evidence="8 11" id="KW-0413">Isomerase</keyword>
<comment type="similarity">
    <text evidence="2 11 13">Belongs to the FKBP-type PPIase family. Tig subfamily.</text>
</comment>
<dbReference type="Pfam" id="PF05698">
    <property type="entry name" value="Trigger_C"/>
    <property type="match status" value="1"/>
</dbReference>
<keyword evidence="9 11" id="KW-0131">Cell cycle</keyword>
<dbReference type="SUPFAM" id="SSF54534">
    <property type="entry name" value="FKBP-like"/>
    <property type="match status" value="1"/>
</dbReference>
<name>A0A7L5AI34_9MICO</name>
<evidence type="ECO:0000256" key="9">
    <source>
        <dbReference type="ARBA" id="ARBA00023306"/>
    </source>
</evidence>
<evidence type="ECO:0000256" key="4">
    <source>
        <dbReference type="ARBA" id="ARBA00016902"/>
    </source>
</evidence>
<dbReference type="GO" id="GO:0003755">
    <property type="term" value="F:peptidyl-prolyl cis-trans isomerase activity"/>
    <property type="evidence" value="ECO:0007669"/>
    <property type="project" value="UniProtKB-UniRule"/>
</dbReference>
<evidence type="ECO:0000256" key="8">
    <source>
        <dbReference type="ARBA" id="ARBA00023235"/>
    </source>
</evidence>
<feature type="domain" description="PPIase FKBP-type" evidence="15">
    <location>
        <begin position="166"/>
        <end position="212"/>
    </location>
</feature>
<keyword evidence="7 11" id="KW-0143">Chaperone</keyword>
<evidence type="ECO:0000256" key="11">
    <source>
        <dbReference type="HAMAP-Rule" id="MF_00303"/>
    </source>
</evidence>
<comment type="catalytic activity">
    <reaction evidence="1 11 12">
        <text>[protein]-peptidylproline (omega=180) = [protein]-peptidylproline (omega=0)</text>
        <dbReference type="Rhea" id="RHEA:16237"/>
        <dbReference type="Rhea" id="RHEA-COMP:10747"/>
        <dbReference type="Rhea" id="RHEA-COMP:10748"/>
        <dbReference type="ChEBI" id="CHEBI:83833"/>
        <dbReference type="ChEBI" id="CHEBI:83834"/>
        <dbReference type="EC" id="5.2.1.8"/>
    </reaction>
</comment>
<organism evidence="16 17">
    <name type="scientific">Marisediminicola antarctica</name>
    <dbReference type="NCBI Taxonomy" id="674079"/>
    <lineage>
        <taxon>Bacteria</taxon>
        <taxon>Bacillati</taxon>
        <taxon>Actinomycetota</taxon>
        <taxon>Actinomycetes</taxon>
        <taxon>Micrococcales</taxon>
        <taxon>Microbacteriaceae</taxon>
        <taxon>Marisediminicola</taxon>
    </lineage>
</organism>
<evidence type="ECO:0000256" key="2">
    <source>
        <dbReference type="ARBA" id="ARBA00005464"/>
    </source>
</evidence>
<dbReference type="InterPro" id="IPR046357">
    <property type="entry name" value="PPIase_dom_sf"/>
</dbReference>
<evidence type="ECO:0000256" key="1">
    <source>
        <dbReference type="ARBA" id="ARBA00000971"/>
    </source>
</evidence>
<dbReference type="Gene3D" id="1.10.3120.10">
    <property type="entry name" value="Trigger factor, C-terminal domain"/>
    <property type="match status" value="1"/>
</dbReference>
<dbReference type="GO" id="GO:0043335">
    <property type="term" value="P:protein unfolding"/>
    <property type="evidence" value="ECO:0007669"/>
    <property type="project" value="TreeGrafter"/>
</dbReference>
<gene>
    <name evidence="11" type="primary">tig</name>
    <name evidence="16" type="ORF">BHD05_08830</name>
</gene>
<dbReference type="EMBL" id="CP017146">
    <property type="protein sequence ID" value="QHO69726.1"/>
    <property type="molecule type" value="Genomic_DNA"/>
</dbReference>
<reference evidence="16 17" key="1">
    <citation type="submission" date="2016-09" db="EMBL/GenBank/DDBJ databases">
        <title>Complete genome sequence of microbes from the polar regions.</title>
        <authorList>
            <person name="Liao L."/>
            <person name="Chen B."/>
        </authorList>
    </citation>
    <scope>NUCLEOTIDE SEQUENCE [LARGE SCALE GENOMIC DNA]</scope>
    <source>
        <strain evidence="16 17">ZS314</strain>
    </source>
</reference>
<dbReference type="PANTHER" id="PTHR30560">
    <property type="entry name" value="TRIGGER FACTOR CHAPERONE AND PEPTIDYL-PROLYL CIS/TRANS ISOMERASE"/>
    <property type="match status" value="1"/>
</dbReference>
<evidence type="ECO:0000256" key="10">
    <source>
        <dbReference type="ARBA" id="ARBA00029986"/>
    </source>
</evidence>
<dbReference type="PROSITE" id="PS50059">
    <property type="entry name" value="FKBP_PPIASE"/>
    <property type="match status" value="1"/>
</dbReference>
<evidence type="ECO:0000256" key="5">
    <source>
        <dbReference type="ARBA" id="ARBA00022618"/>
    </source>
</evidence>
<dbReference type="Gene3D" id="3.30.70.1050">
    <property type="entry name" value="Trigger factor ribosome-binding domain"/>
    <property type="match status" value="1"/>
</dbReference>
<dbReference type="RefSeq" id="WP_161886109.1">
    <property type="nucleotide sequence ID" value="NZ_CP017146.1"/>
</dbReference>
<evidence type="ECO:0000256" key="6">
    <source>
        <dbReference type="ARBA" id="ARBA00023110"/>
    </source>
</evidence>
<dbReference type="Pfam" id="PF05697">
    <property type="entry name" value="Trigger_N"/>
    <property type="match status" value="1"/>
</dbReference>
<dbReference type="Gene3D" id="3.10.50.40">
    <property type="match status" value="1"/>
</dbReference>
<evidence type="ECO:0000313" key="16">
    <source>
        <dbReference type="EMBL" id="QHO69726.1"/>
    </source>
</evidence>
<dbReference type="Pfam" id="PF00254">
    <property type="entry name" value="FKBP_C"/>
    <property type="match status" value="1"/>
</dbReference>
<evidence type="ECO:0000256" key="13">
    <source>
        <dbReference type="RuleBase" id="RU003914"/>
    </source>
</evidence>
<dbReference type="Proteomes" id="UP000464507">
    <property type="component" value="Chromosome"/>
</dbReference>
<dbReference type="SUPFAM" id="SSF109998">
    <property type="entry name" value="Triger factor/SurA peptide-binding domain-like"/>
    <property type="match status" value="1"/>
</dbReference>
<dbReference type="InterPro" id="IPR008880">
    <property type="entry name" value="Trigger_fac_C"/>
</dbReference>
<dbReference type="InterPro" id="IPR005215">
    <property type="entry name" value="Trig_fac"/>
</dbReference>
<dbReference type="GO" id="GO:0043022">
    <property type="term" value="F:ribosome binding"/>
    <property type="evidence" value="ECO:0007669"/>
    <property type="project" value="TreeGrafter"/>
</dbReference>
<evidence type="ECO:0000256" key="12">
    <source>
        <dbReference type="PROSITE-ProRule" id="PRU00277"/>
    </source>
</evidence>
<evidence type="ECO:0000313" key="17">
    <source>
        <dbReference type="Proteomes" id="UP000464507"/>
    </source>
</evidence>
<comment type="function">
    <text evidence="11">Involved in protein export. Acts as a chaperone by maintaining the newly synthesized protein in an open conformation. Functions as a peptidyl-prolyl cis-trans isomerase.</text>
</comment>
<sequence>MKTTVEKLSPTRVKLTIAVTPDELKPSVDHAYTHLAESINIPGFRKGKVPPPIIDQRVGRGEVLNHAVSDGLDKFYRLAVTEEKIRPLGRPEADVTGLPELKDFSGDLVIVVEVDVRPEFTLPSIDGLELTVDTATVEPDEVETELQNLLARFGTLVTVERPAKTGDFAQIDLVASIDGTEVDTANAISYEVGSGDLIDGIDEALDALSAGETTTFESKLLGGDNEGQTAQITVNLLAVKERELPAADDDFAQIASQFDTIDELKADIEQQVIKSKVFGQGAQARDQVVDKLLESVEIPVPEKLVEDEVHRHLENENRLEDAEHRAEVAESSEKTFRTQILLDSIAEQEKVKVSQNELTQYLVQGAAQYNMEPGEFIKVLDQNGQIPGMIGEVARAKALAIVLSRANVVDGNGDVVDISSFTATALSDAGDDSDASDFVEAASTADDDHEGHDHS</sequence>